<evidence type="ECO:0000256" key="2">
    <source>
        <dbReference type="ARBA" id="ARBA00022448"/>
    </source>
</evidence>
<dbReference type="GO" id="GO:0008076">
    <property type="term" value="C:voltage-gated potassium channel complex"/>
    <property type="evidence" value="ECO:0007669"/>
    <property type="project" value="InterPro"/>
</dbReference>
<dbReference type="STRING" id="990712.SAMN05216257_10663"/>
<dbReference type="EMBL" id="FNFV01000006">
    <property type="protein sequence ID" value="SDK94654.1"/>
    <property type="molecule type" value="Genomic_DNA"/>
</dbReference>
<keyword evidence="11 14" id="KW-0407">Ion channel</keyword>
<comment type="subcellular location">
    <subcellularLocation>
        <location evidence="1">Membrane</location>
        <topology evidence="1">Multi-pass membrane protein</topology>
    </subcellularLocation>
</comment>
<evidence type="ECO:0000256" key="11">
    <source>
        <dbReference type="ARBA" id="ARBA00023303"/>
    </source>
</evidence>
<dbReference type="GO" id="GO:0001508">
    <property type="term" value="P:action potential"/>
    <property type="evidence" value="ECO:0007669"/>
    <property type="project" value="TreeGrafter"/>
</dbReference>
<dbReference type="InterPro" id="IPR028325">
    <property type="entry name" value="VG_K_chnl"/>
</dbReference>
<evidence type="ECO:0000256" key="10">
    <source>
        <dbReference type="ARBA" id="ARBA00023136"/>
    </source>
</evidence>
<dbReference type="PRINTS" id="PR00169">
    <property type="entry name" value="KCHANNEL"/>
</dbReference>
<evidence type="ECO:0000313" key="14">
    <source>
        <dbReference type="EMBL" id="SDK94654.1"/>
    </source>
</evidence>
<feature type="transmembrane region" description="Helical" evidence="12">
    <location>
        <begin position="60"/>
        <end position="82"/>
    </location>
</feature>
<proteinExistence type="predicted"/>
<keyword evidence="2" id="KW-0813">Transport</keyword>
<feature type="transmembrane region" description="Helical" evidence="12">
    <location>
        <begin position="219"/>
        <end position="244"/>
    </location>
</feature>
<evidence type="ECO:0000256" key="3">
    <source>
        <dbReference type="ARBA" id="ARBA00022538"/>
    </source>
</evidence>
<evidence type="ECO:0000256" key="8">
    <source>
        <dbReference type="ARBA" id="ARBA00022989"/>
    </source>
</evidence>
<feature type="transmembrane region" description="Helical" evidence="12">
    <location>
        <begin position="33"/>
        <end position="53"/>
    </location>
</feature>
<dbReference type="InterPro" id="IPR027359">
    <property type="entry name" value="Volt_channel_dom_sf"/>
</dbReference>
<accession>A0A1G9G1X0</accession>
<dbReference type="SUPFAM" id="SSF81324">
    <property type="entry name" value="Voltage-gated potassium channels"/>
    <property type="match status" value="1"/>
</dbReference>
<gene>
    <name evidence="14" type="ORF">SAMN05216257_10663</name>
</gene>
<keyword evidence="9" id="KW-0406">Ion transport</keyword>
<dbReference type="Gene3D" id="1.20.120.350">
    <property type="entry name" value="Voltage-gated potassium channels. Chain C"/>
    <property type="match status" value="1"/>
</dbReference>
<dbReference type="PANTHER" id="PTHR11537">
    <property type="entry name" value="VOLTAGE-GATED POTASSIUM CHANNEL"/>
    <property type="match status" value="1"/>
</dbReference>
<dbReference type="PANTHER" id="PTHR11537:SF254">
    <property type="entry name" value="POTASSIUM VOLTAGE-GATED CHANNEL PROTEIN SHAB"/>
    <property type="match status" value="1"/>
</dbReference>
<dbReference type="InterPro" id="IPR005821">
    <property type="entry name" value="Ion_trans_dom"/>
</dbReference>
<evidence type="ECO:0000256" key="12">
    <source>
        <dbReference type="SAM" id="Phobius"/>
    </source>
</evidence>
<evidence type="ECO:0000256" key="9">
    <source>
        <dbReference type="ARBA" id="ARBA00023065"/>
    </source>
</evidence>
<feature type="transmembrane region" description="Helical" evidence="12">
    <location>
        <begin position="102"/>
        <end position="126"/>
    </location>
</feature>
<evidence type="ECO:0000256" key="7">
    <source>
        <dbReference type="ARBA" id="ARBA00022958"/>
    </source>
</evidence>
<protein>
    <submittedName>
        <fullName evidence="14">Voltage-gated potassium channel</fullName>
    </submittedName>
</protein>
<evidence type="ECO:0000256" key="5">
    <source>
        <dbReference type="ARBA" id="ARBA00022826"/>
    </source>
</evidence>
<dbReference type="Gene3D" id="1.10.287.70">
    <property type="match status" value="1"/>
</dbReference>
<evidence type="ECO:0000259" key="13">
    <source>
        <dbReference type="Pfam" id="PF00520"/>
    </source>
</evidence>
<organism evidence="14 15">
    <name type="scientific">Meinhardsimonia xiamenensis</name>
    <dbReference type="NCBI Taxonomy" id="990712"/>
    <lineage>
        <taxon>Bacteria</taxon>
        <taxon>Pseudomonadati</taxon>
        <taxon>Pseudomonadota</taxon>
        <taxon>Alphaproteobacteria</taxon>
        <taxon>Rhodobacterales</taxon>
        <taxon>Paracoccaceae</taxon>
        <taxon>Meinhardsimonia</taxon>
    </lineage>
</organism>
<feature type="transmembrane region" description="Helical" evidence="12">
    <location>
        <begin position="158"/>
        <end position="179"/>
    </location>
</feature>
<reference evidence="15" key="1">
    <citation type="submission" date="2016-10" db="EMBL/GenBank/DDBJ databases">
        <authorList>
            <person name="Varghese N."/>
            <person name="Submissions S."/>
        </authorList>
    </citation>
    <scope>NUCLEOTIDE SEQUENCE [LARGE SCALE GENOMIC DNA]</scope>
    <source>
        <strain evidence="15">CGMCC 1.10789</strain>
    </source>
</reference>
<keyword evidence="5" id="KW-0631">Potassium channel</keyword>
<dbReference type="AlphaFoldDB" id="A0A1G9G1X0"/>
<evidence type="ECO:0000256" key="1">
    <source>
        <dbReference type="ARBA" id="ARBA00004141"/>
    </source>
</evidence>
<sequence>MSTPEHHSLRHRVALALDPELRRRQGLSPANRVILGLILLSVVSGVLGTEPLVTQGRERLFFAIEAVLLVAFTVEYLARLWVAPEARGHPSRLRWMLRFDSLLDLAVILSMLLPFLGAESALLRLLRAFRLVQLARLGRYSRALSLVGETLRERRAELVISLAVTLGLMLLSSTLLFIFEGPHQPEAFGSIPRAMWWAVATLTTVGYGDVVPLTALGKFFAALTALTGVAVIALPTGIVAGAFAEAMERHRK</sequence>
<keyword evidence="8 12" id="KW-1133">Transmembrane helix</keyword>
<evidence type="ECO:0000256" key="4">
    <source>
        <dbReference type="ARBA" id="ARBA00022692"/>
    </source>
</evidence>
<keyword evidence="10 12" id="KW-0472">Membrane</keyword>
<feature type="domain" description="Ion transport" evidence="13">
    <location>
        <begin position="32"/>
        <end position="249"/>
    </location>
</feature>
<keyword evidence="4 12" id="KW-0812">Transmembrane</keyword>
<keyword evidence="15" id="KW-1185">Reference proteome</keyword>
<evidence type="ECO:0000313" key="15">
    <source>
        <dbReference type="Proteomes" id="UP000199328"/>
    </source>
</evidence>
<keyword evidence="3" id="KW-0633">Potassium transport</keyword>
<evidence type="ECO:0000256" key="6">
    <source>
        <dbReference type="ARBA" id="ARBA00022882"/>
    </source>
</evidence>
<keyword evidence="7" id="KW-0630">Potassium</keyword>
<dbReference type="OrthoDB" id="9799090at2"/>
<dbReference type="Pfam" id="PF00520">
    <property type="entry name" value="Ion_trans"/>
    <property type="match status" value="1"/>
</dbReference>
<dbReference type="GO" id="GO:0005249">
    <property type="term" value="F:voltage-gated potassium channel activity"/>
    <property type="evidence" value="ECO:0007669"/>
    <property type="project" value="InterPro"/>
</dbReference>
<dbReference type="Proteomes" id="UP000199328">
    <property type="component" value="Unassembled WGS sequence"/>
</dbReference>
<name>A0A1G9G1X0_9RHOB</name>
<dbReference type="RefSeq" id="WP_092500954.1">
    <property type="nucleotide sequence ID" value="NZ_FNFV01000006.1"/>
</dbReference>
<keyword evidence="6" id="KW-0851">Voltage-gated channel</keyword>